<proteinExistence type="predicted"/>
<dbReference type="PANTHER" id="PTHR43174:SF3">
    <property type="entry name" value="UDP-N-ACETYLGLUCOSAMINE 2-EPIMERASE"/>
    <property type="match status" value="1"/>
</dbReference>
<dbReference type="NCBIfam" id="TIGR03568">
    <property type="entry name" value="NeuC_NnaA"/>
    <property type="match status" value="1"/>
</dbReference>
<dbReference type="HOGENOM" id="CLU_061127_0_0_3"/>
<evidence type="ECO:0000313" key="2">
    <source>
        <dbReference type="EMBL" id="ABX09175.1"/>
    </source>
</evidence>
<sequence length="393" mass="43972">MNKRKNKICFITGTRAEYGLLKCLMKEVEQSRDLSLQLVVTGSHLSRIHGYTKDEIIKDGFLIDSEIEIDLKEDTNSSTCFSLAEIITKASGTFERMKPDLIVLLGDRYELLGAASAAMVHRIPIAHIHGGEITEGSFDDNIRHCLTKLSHIHFVATEQYRKRVIQLGEKPSNVHNVGGLGVDAIDKINLLSRADLEKDIGINFLKRNLIITYHPLTLSSSEQTESEVVELIKALSRLENTLQIFTLPNADPGNFRITEIINSYVNENDSAIAFKSLGQLRYLSCLSHVDAVIGNSSSGLIEAPSFNIGTINIGERQKGRLTAKSVINVRADADLIHNSISTIYTKEFQELLNDNSNPYGEGEAVQKILYILTNLKIEKLLRKKFFDLDFNLR</sequence>
<dbReference type="STRING" id="93059.P9211_12441"/>
<keyword evidence="2" id="KW-0413">Isomerase</keyword>
<dbReference type="CDD" id="cd03786">
    <property type="entry name" value="GTB_UDP-GlcNAc_2-Epimerase"/>
    <property type="match status" value="1"/>
</dbReference>
<keyword evidence="3" id="KW-1185">Reference proteome</keyword>
<dbReference type="EC" id="5.1.3.14" evidence="2"/>
<feature type="domain" description="UDP-N-acetylglucosamine 2-epimerase" evidence="1">
    <location>
        <begin position="26"/>
        <end position="372"/>
    </location>
</feature>
<dbReference type="Gene3D" id="3.40.50.2000">
    <property type="entry name" value="Glycogen Phosphorylase B"/>
    <property type="match status" value="2"/>
</dbReference>
<accession>A9BBG3</accession>
<gene>
    <name evidence="2" type="primary">wecB</name>
    <name evidence="2" type="ordered locus">P9211_12441</name>
</gene>
<evidence type="ECO:0000259" key="1">
    <source>
        <dbReference type="Pfam" id="PF02350"/>
    </source>
</evidence>
<dbReference type="SUPFAM" id="SSF53756">
    <property type="entry name" value="UDP-Glycosyltransferase/glycogen phosphorylase"/>
    <property type="match status" value="1"/>
</dbReference>
<organism evidence="2 3">
    <name type="scientific">Prochlorococcus marinus (strain MIT 9211)</name>
    <dbReference type="NCBI Taxonomy" id="93059"/>
    <lineage>
        <taxon>Bacteria</taxon>
        <taxon>Bacillati</taxon>
        <taxon>Cyanobacteriota</taxon>
        <taxon>Cyanophyceae</taxon>
        <taxon>Synechococcales</taxon>
        <taxon>Prochlorococcaceae</taxon>
        <taxon>Prochlorococcus</taxon>
    </lineage>
</organism>
<dbReference type="AlphaFoldDB" id="A9BBG3"/>
<dbReference type="PANTHER" id="PTHR43174">
    <property type="entry name" value="UDP-N-ACETYLGLUCOSAMINE 2-EPIMERASE"/>
    <property type="match status" value="1"/>
</dbReference>
<dbReference type="Proteomes" id="UP000000788">
    <property type="component" value="Chromosome"/>
</dbReference>
<protein>
    <submittedName>
        <fullName evidence="2">UDP-N-acetylglucosamine 2-epimerase</fullName>
        <ecNumber evidence="2">5.1.3.14</ecNumber>
    </submittedName>
</protein>
<reference evidence="2 3" key="1">
    <citation type="journal article" date="2007" name="PLoS Genet.">
        <title>Patterns and implications of gene gain and loss in the evolution of Prochlorococcus.</title>
        <authorList>
            <person name="Kettler G.C."/>
            <person name="Martiny A.C."/>
            <person name="Huang K."/>
            <person name="Zucker J."/>
            <person name="Coleman M.L."/>
            <person name="Rodrigue S."/>
            <person name="Chen F."/>
            <person name="Lapidus A."/>
            <person name="Ferriera S."/>
            <person name="Johnson J."/>
            <person name="Steglich C."/>
            <person name="Church G.M."/>
            <person name="Richardson P."/>
            <person name="Chisholm S.W."/>
        </authorList>
    </citation>
    <scope>NUCLEOTIDE SEQUENCE [LARGE SCALE GENOMIC DNA]</scope>
    <source>
        <strain evidence="3">MIT 9211</strain>
    </source>
</reference>
<dbReference type="InterPro" id="IPR020004">
    <property type="entry name" value="UDP-GlcNAc_Epase"/>
</dbReference>
<dbReference type="eggNOG" id="COG0381">
    <property type="taxonomic scope" value="Bacteria"/>
</dbReference>
<dbReference type="InterPro" id="IPR003331">
    <property type="entry name" value="UDP_GlcNAc_Epimerase_2_dom"/>
</dbReference>
<evidence type="ECO:0000313" key="3">
    <source>
        <dbReference type="Proteomes" id="UP000000788"/>
    </source>
</evidence>
<name>A9BBG3_PROM4</name>
<dbReference type="OrthoDB" id="9803238at2"/>
<dbReference type="GO" id="GO:0004553">
    <property type="term" value="F:hydrolase activity, hydrolyzing O-glycosyl compounds"/>
    <property type="evidence" value="ECO:0007669"/>
    <property type="project" value="InterPro"/>
</dbReference>
<dbReference type="RefSeq" id="WP_012195796.1">
    <property type="nucleotide sequence ID" value="NC_009976.1"/>
</dbReference>
<dbReference type="Pfam" id="PF02350">
    <property type="entry name" value="Epimerase_2"/>
    <property type="match status" value="1"/>
</dbReference>
<dbReference type="GO" id="GO:0006047">
    <property type="term" value="P:UDP-N-acetylglucosamine metabolic process"/>
    <property type="evidence" value="ECO:0007669"/>
    <property type="project" value="InterPro"/>
</dbReference>
<dbReference type="InterPro" id="IPR029767">
    <property type="entry name" value="WecB-like"/>
</dbReference>
<dbReference type="EMBL" id="CP000878">
    <property type="protein sequence ID" value="ABX09175.1"/>
    <property type="molecule type" value="Genomic_DNA"/>
</dbReference>
<dbReference type="GO" id="GO:0008761">
    <property type="term" value="F:UDP-N-acetylglucosamine 2-epimerase activity"/>
    <property type="evidence" value="ECO:0007669"/>
    <property type="project" value="UniProtKB-EC"/>
</dbReference>
<dbReference type="KEGG" id="pmj:P9211_12441"/>